<proteinExistence type="predicted"/>
<feature type="domain" description="DUF2470" evidence="1">
    <location>
        <begin position="12"/>
        <end position="82"/>
    </location>
</feature>
<accession>A0A1H6ERB9</accession>
<evidence type="ECO:0000313" key="2">
    <source>
        <dbReference type="EMBL" id="SEH00410.1"/>
    </source>
</evidence>
<sequence length="98" mass="10692">MSTPFTADAVEAIKRHMNDDHTDDALIIVRGLGGRPEAGTAMTTGVDAEAIEFTIDGGERVRVPWGETITERAQVRQAVVRLYREACEKLGIEARGSH</sequence>
<dbReference type="InterPro" id="IPR037119">
    <property type="entry name" value="Haem_oxidase_HugZ-like_sf"/>
</dbReference>
<evidence type="ECO:0000313" key="3">
    <source>
        <dbReference type="Proteomes" id="UP000236732"/>
    </source>
</evidence>
<organism evidence="2 3">
    <name type="scientific">Nonomuraea solani</name>
    <dbReference type="NCBI Taxonomy" id="1144553"/>
    <lineage>
        <taxon>Bacteria</taxon>
        <taxon>Bacillati</taxon>
        <taxon>Actinomycetota</taxon>
        <taxon>Actinomycetes</taxon>
        <taxon>Streptosporangiales</taxon>
        <taxon>Streptosporangiaceae</taxon>
        <taxon>Nonomuraea</taxon>
    </lineage>
</organism>
<protein>
    <recommendedName>
        <fullName evidence="1">DUF2470 domain-containing protein</fullName>
    </recommendedName>
</protein>
<dbReference type="InterPro" id="IPR019595">
    <property type="entry name" value="DUF2470"/>
</dbReference>
<dbReference type="Pfam" id="PF10615">
    <property type="entry name" value="DUF2470"/>
    <property type="match status" value="1"/>
</dbReference>
<evidence type="ECO:0000259" key="1">
    <source>
        <dbReference type="Pfam" id="PF10615"/>
    </source>
</evidence>
<dbReference type="AlphaFoldDB" id="A0A1H6ERB9"/>
<dbReference type="Gene3D" id="3.20.180.10">
    <property type="entry name" value="PNP-oxidase-like"/>
    <property type="match status" value="1"/>
</dbReference>
<dbReference type="OrthoDB" id="5116982at2"/>
<dbReference type="EMBL" id="FNVT01000016">
    <property type="protein sequence ID" value="SEH00410.1"/>
    <property type="molecule type" value="Genomic_DNA"/>
</dbReference>
<dbReference type="RefSeq" id="WP_103961563.1">
    <property type="nucleotide sequence ID" value="NZ_FNVT01000016.1"/>
</dbReference>
<dbReference type="SUPFAM" id="SSF50475">
    <property type="entry name" value="FMN-binding split barrel"/>
    <property type="match status" value="1"/>
</dbReference>
<dbReference type="Proteomes" id="UP000236732">
    <property type="component" value="Unassembled WGS sequence"/>
</dbReference>
<gene>
    <name evidence="2" type="ORF">SAMN05444920_116145</name>
</gene>
<name>A0A1H6ERB9_9ACTN</name>
<reference evidence="2 3" key="1">
    <citation type="submission" date="2016-10" db="EMBL/GenBank/DDBJ databases">
        <authorList>
            <person name="de Groot N.N."/>
        </authorList>
    </citation>
    <scope>NUCLEOTIDE SEQUENCE [LARGE SCALE GENOMIC DNA]</scope>
    <source>
        <strain evidence="2 3">CGMCC 4.7037</strain>
    </source>
</reference>
<keyword evidence="3" id="KW-1185">Reference proteome</keyword>